<feature type="region of interest" description="Disordered" evidence="1">
    <location>
        <begin position="106"/>
        <end position="129"/>
    </location>
</feature>
<evidence type="ECO:0000313" key="4">
    <source>
        <dbReference type="EMBL" id="SMF43499.1"/>
    </source>
</evidence>
<keyword evidence="2" id="KW-0732">Signal</keyword>
<dbReference type="InterPro" id="IPR051043">
    <property type="entry name" value="Sulfatase_Mod_Factor_Kinase"/>
</dbReference>
<evidence type="ECO:0000256" key="2">
    <source>
        <dbReference type="SAM" id="SignalP"/>
    </source>
</evidence>
<evidence type="ECO:0000259" key="3">
    <source>
        <dbReference type="Pfam" id="PF03781"/>
    </source>
</evidence>
<evidence type="ECO:0000256" key="1">
    <source>
        <dbReference type="SAM" id="MobiDB-lite"/>
    </source>
</evidence>
<dbReference type="RefSeq" id="WP_085124029.1">
    <property type="nucleotide sequence ID" value="NZ_FWZX01000015.1"/>
</dbReference>
<dbReference type="InterPro" id="IPR005532">
    <property type="entry name" value="SUMF_dom"/>
</dbReference>
<name>A0A1Y6C5R8_9PROT</name>
<dbReference type="AlphaFoldDB" id="A0A1Y6C5R8"/>
<organism evidence="4 5">
    <name type="scientific">Tistlia consotensis USBA 355</name>
    <dbReference type="NCBI Taxonomy" id="560819"/>
    <lineage>
        <taxon>Bacteria</taxon>
        <taxon>Pseudomonadati</taxon>
        <taxon>Pseudomonadota</taxon>
        <taxon>Alphaproteobacteria</taxon>
        <taxon>Rhodospirillales</taxon>
        <taxon>Rhodovibrionaceae</taxon>
        <taxon>Tistlia</taxon>
    </lineage>
</organism>
<dbReference type="EMBL" id="FWZX01000015">
    <property type="protein sequence ID" value="SMF43499.1"/>
    <property type="molecule type" value="Genomic_DNA"/>
</dbReference>
<dbReference type="Gene3D" id="3.90.1580.10">
    <property type="entry name" value="paralog of FGE (formylglycine-generating enzyme)"/>
    <property type="match status" value="1"/>
</dbReference>
<dbReference type="STRING" id="560819.SAMN05428998_11566"/>
<dbReference type="GO" id="GO:0120147">
    <property type="term" value="F:formylglycine-generating oxidase activity"/>
    <property type="evidence" value="ECO:0007669"/>
    <property type="project" value="TreeGrafter"/>
</dbReference>
<dbReference type="PANTHER" id="PTHR23150:SF35">
    <property type="entry name" value="BLL6746 PROTEIN"/>
    <property type="match status" value="1"/>
</dbReference>
<accession>A0A1Y6C5R8</accession>
<feature type="chain" id="PRO_5011989089" evidence="2">
    <location>
        <begin position="22"/>
        <end position="306"/>
    </location>
</feature>
<feature type="signal peptide" evidence="2">
    <location>
        <begin position="1"/>
        <end position="21"/>
    </location>
</feature>
<dbReference type="Pfam" id="PF03781">
    <property type="entry name" value="FGE-sulfatase"/>
    <property type="match status" value="1"/>
</dbReference>
<proteinExistence type="predicted"/>
<dbReference type="InterPro" id="IPR042095">
    <property type="entry name" value="SUMF_sf"/>
</dbReference>
<reference evidence="4 5" key="1">
    <citation type="submission" date="2017-04" db="EMBL/GenBank/DDBJ databases">
        <authorList>
            <person name="Afonso C.L."/>
            <person name="Miller P.J."/>
            <person name="Scott M.A."/>
            <person name="Spackman E."/>
            <person name="Goraichik I."/>
            <person name="Dimitrov K.M."/>
            <person name="Suarez D.L."/>
            <person name="Swayne D.E."/>
        </authorList>
    </citation>
    <scope>NUCLEOTIDE SEQUENCE [LARGE SCALE GENOMIC DNA]</scope>
    <source>
        <strain evidence="4 5">USBA 355</strain>
    </source>
</reference>
<feature type="domain" description="Sulfatase-modifying factor enzyme-like" evidence="3">
    <location>
        <begin position="42"/>
        <end position="303"/>
    </location>
</feature>
<sequence length="306" mass="33282">MRWFGLALLAALLAGAASVPALPRSLQAADQGDREFRECADCPLMVGIPAGRFVMGSPKHEPGRFDSEGPQHEVTIRAFALGKNEVTNAEFLTFLRQTGYRPAPCDPQQGLAWRSPGHGRAYPPGQADSPRQPAVCLSWHDARAYIAWLNAKVRKLAPARGARDGPYRLPSEAEWEYAARAGTTTARWWGNAVGVGRANCNGCGSRWDDRLIAPAGSFAANPFGLEDMLGNVWQWVEDCWHDSYVGAPTDGSAWTSGDCRRRVLRGGSWSNAPAFVRSAARSRADATGAEFDYSSYAGFRVARNLP</sequence>
<dbReference type="Proteomes" id="UP000192917">
    <property type="component" value="Unassembled WGS sequence"/>
</dbReference>
<dbReference type="SUPFAM" id="SSF56436">
    <property type="entry name" value="C-type lectin-like"/>
    <property type="match status" value="1"/>
</dbReference>
<dbReference type="PANTHER" id="PTHR23150">
    <property type="entry name" value="SULFATASE MODIFYING FACTOR 1, 2"/>
    <property type="match status" value="1"/>
</dbReference>
<protein>
    <submittedName>
        <fullName evidence="4">Formylglycine-generating enzyme, required for sulfatase activity, contains SUMF1/FGE domain</fullName>
    </submittedName>
</protein>
<keyword evidence="5" id="KW-1185">Reference proteome</keyword>
<evidence type="ECO:0000313" key="5">
    <source>
        <dbReference type="Proteomes" id="UP000192917"/>
    </source>
</evidence>
<dbReference type="InterPro" id="IPR016187">
    <property type="entry name" value="CTDL_fold"/>
</dbReference>
<gene>
    <name evidence="4" type="ORF">SAMN05428998_11566</name>
</gene>